<evidence type="ECO:0000259" key="5">
    <source>
        <dbReference type="Pfam" id="PF24798"/>
    </source>
</evidence>
<feature type="compositionally biased region" description="Basic residues" evidence="2">
    <location>
        <begin position="1171"/>
        <end position="1185"/>
    </location>
</feature>
<feature type="region of interest" description="Disordered" evidence="2">
    <location>
        <begin position="449"/>
        <end position="468"/>
    </location>
</feature>
<feature type="coiled-coil region" evidence="1">
    <location>
        <begin position="29"/>
        <end position="63"/>
    </location>
</feature>
<gene>
    <name evidence="6" type="ORF">CSKR_111620</name>
</gene>
<evidence type="ECO:0000259" key="3">
    <source>
        <dbReference type="Pfam" id="PF24770"/>
    </source>
</evidence>
<feature type="domain" description="CFAP74 third Ig-like" evidence="4">
    <location>
        <begin position="791"/>
        <end position="872"/>
    </location>
</feature>
<dbReference type="InterPro" id="IPR056310">
    <property type="entry name" value="Ig-CFAP74_4th"/>
</dbReference>
<dbReference type="PANTHER" id="PTHR22538:SF0">
    <property type="entry name" value="CILIA- AND FLAGELLA-ASSOCIATED PROTEIN 74"/>
    <property type="match status" value="1"/>
</dbReference>
<reference evidence="6 7" key="1">
    <citation type="journal article" date="2018" name="Biotechnol. Adv.">
        <title>Improved genomic resources and new bioinformatic workflow for the carcinogenic parasite Clonorchis sinensis: Biotechnological implications.</title>
        <authorList>
            <person name="Wang D."/>
            <person name="Korhonen P.K."/>
            <person name="Gasser R.B."/>
            <person name="Young N.D."/>
        </authorList>
    </citation>
    <scope>NUCLEOTIDE SEQUENCE [LARGE SCALE GENOMIC DNA]</scope>
    <source>
        <strain evidence="6">Cs-k2</strain>
    </source>
</reference>
<dbReference type="Pfam" id="PF24771">
    <property type="entry name" value="Ig_CFAP74_1st"/>
    <property type="match status" value="1"/>
</dbReference>
<keyword evidence="7" id="KW-1185">Reference proteome</keyword>
<dbReference type="Pfam" id="PF24770">
    <property type="entry name" value="Ig-CFAP74_2"/>
    <property type="match status" value="1"/>
</dbReference>
<dbReference type="Pfam" id="PF24778">
    <property type="entry name" value="Ig-CFAP74_3rd"/>
    <property type="match status" value="1"/>
</dbReference>
<dbReference type="InterPro" id="IPR013783">
    <property type="entry name" value="Ig-like_fold"/>
</dbReference>
<evidence type="ECO:0000313" key="7">
    <source>
        <dbReference type="Proteomes" id="UP000286415"/>
    </source>
</evidence>
<dbReference type="PANTHER" id="PTHR22538">
    <property type="entry name" value="CILIA- AND FLAGELLA-ASSOCIATED PROTEIN 74"/>
    <property type="match status" value="1"/>
</dbReference>
<evidence type="ECO:0000259" key="4">
    <source>
        <dbReference type="Pfam" id="PF24778"/>
    </source>
</evidence>
<dbReference type="Gene3D" id="2.60.40.10">
    <property type="entry name" value="Immunoglobulins"/>
    <property type="match status" value="5"/>
</dbReference>
<dbReference type="OrthoDB" id="545169at2759"/>
<proteinExistence type="predicted"/>
<dbReference type="Pfam" id="PF24798">
    <property type="entry name" value="Ig-CFAP74_4th"/>
    <property type="match status" value="1"/>
</dbReference>
<feature type="region of interest" description="Disordered" evidence="2">
    <location>
        <begin position="1166"/>
        <end position="1191"/>
    </location>
</feature>
<dbReference type="InterPro" id="IPR056306">
    <property type="entry name" value="Ig-CFAP74_2nd"/>
</dbReference>
<protein>
    <submittedName>
        <fullName evidence="6">Cilia- and flagella-associated protein 74</fullName>
    </submittedName>
</protein>
<evidence type="ECO:0000256" key="2">
    <source>
        <dbReference type="SAM" id="MobiDB-lite"/>
    </source>
</evidence>
<reference evidence="6 7" key="2">
    <citation type="journal article" date="2021" name="Genomics">
        <title>High-quality reference genome for Clonorchis sinensis.</title>
        <authorList>
            <person name="Young N.D."/>
            <person name="Stroehlein A.J."/>
            <person name="Kinkar L."/>
            <person name="Wang T."/>
            <person name="Sohn W.M."/>
            <person name="Chang B.C.H."/>
            <person name="Kaur P."/>
            <person name="Weisz D."/>
            <person name="Dudchenko O."/>
            <person name="Aiden E.L."/>
            <person name="Korhonen P.K."/>
            <person name="Gasser R.B."/>
        </authorList>
    </citation>
    <scope>NUCLEOTIDE SEQUENCE [LARGE SCALE GENOMIC DNA]</scope>
    <source>
        <strain evidence="6">Cs-k2</strain>
    </source>
</reference>
<feature type="region of interest" description="Disordered" evidence="2">
    <location>
        <begin position="1"/>
        <end position="29"/>
    </location>
</feature>
<name>A0A3R7JU48_CLOSI</name>
<feature type="region of interest" description="Disordered" evidence="2">
    <location>
        <begin position="662"/>
        <end position="700"/>
    </location>
</feature>
<dbReference type="Proteomes" id="UP000286415">
    <property type="component" value="Unassembled WGS sequence"/>
</dbReference>
<dbReference type="STRING" id="79923.A0A3R7JU48"/>
<evidence type="ECO:0000313" key="6">
    <source>
        <dbReference type="EMBL" id="KAG5447229.1"/>
    </source>
</evidence>
<organism evidence="6 7">
    <name type="scientific">Clonorchis sinensis</name>
    <name type="common">Chinese liver fluke</name>
    <dbReference type="NCBI Taxonomy" id="79923"/>
    <lineage>
        <taxon>Eukaryota</taxon>
        <taxon>Metazoa</taxon>
        <taxon>Spiralia</taxon>
        <taxon>Lophotrochozoa</taxon>
        <taxon>Platyhelminthes</taxon>
        <taxon>Trematoda</taxon>
        <taxon>Digenea</taxon>
        <taxon>Opisthorchiida</taxon>
        <taxon>Opisthorchiata</taxon>
        <taxon>Opisthorchiidae</taxon>
        <taxon>Clonorchis</taxon>
    </lineage>
</organism>
<feature type="compositionally biased region" description="Basic and acidic residues" evidence="2">
    <location>
        <begin position="662"/>
        <end position="681"/>
    </location>
</feature>
<sequence>MSTNKTGDDETETDQTVSQCQRSQKQEEYEQIKDEFNTSTEHIKKLKAEKDEVQEAYNAACQKSTAVPCILLRKKLQRIERELDYEINVNRHIEGLLARIRYYTCQMSTLCSSYEVSLQELQASDRLLVKPSLFTSSFKSKGRRVEDEIRLTKQTEKNISEIQRAEVAVEELAQTQTEERNAQMKVSMKRHRPFFAQTIQDLQRQKEMNIKSDWLQRNRMFHSASSLKQAIEKSRENMSAGRRKRFTEWDAMQELQDDMLKSEVESCCEMEREIILRRRIAQIEARHKAFREAQSHRRLEIVAKMLKEQNEQEKRINTAPRNIRHRQVELTGDSAVQTFKSERIKKILDGLTSAEFNTSKKIRRVRAVSADPSKSGLVKEAKDAWKTPTSQGMKHIVDTVMKEDLDHILNDFIDRDSTNTYTHVVGDHWEESGEDETMEGDCELGISEEDNRKDTNKCGKRTQRNRQPTTLEKELLQRSLNRIREHIVQPQIVGHKEFHGPGFRSNPSKIWFKDFEVNSVTKLKVQLTNASFKAITCRYIDMSEGLLDFVSVRYSPPGVVSPGMSFTFEVIFTPKLERDLCGQLNFLAPNGPFSIPFKATTKKYEIAVDSQIVDFGEVVIGETARRQIVLQNTGGKGVHFKFAIEGSHDSLIDKARDLGLNRSEPVHNTEGEQIQCDEHSTEAGTETTGQFAEADEQEASVKGQTVDNLEIHTDYPQEFQCGEPTEGFLEAYSSTKLEIIWRPTTVIPTNEGSEWLLGETESARFVIHFEEPGVEPVHICAQGIPKDLPTWLSTTNILLGICWFDRLYQDSFSINNRTNGALKVTVEMDARIGKHLEILPNMGAVQAHGRLVAQVKFLPRQSLSSDLQELTSGRDSHLGEMDDQLDLSPQFDPDTGVLQVPVIVSVAGQTNVLKLVVSAVVTTSDLHVAPNAIDLGTVELSETVVTRFSITNPGLLPQEFAIVNLPQYADVQPNNGFGTILPEQTMELELLFTPDKVKEFKFRITCKSGIGRIFTIDCVATCVKSPVTLSAHKLVFNPTPLGETSCVQFSISNPRQTIGPDGILRIAKPTAFQFEIMDSGFSHPKTHWSEEVMAKHAQDEEAGPLGSEFLTILPKSDTLEPNQTRSIKVYFSPTLGQYKVKQLAARMQDEYMLLKKRQTMELELQKARQEKKTKKVKPQSGKRRPGTKDVEEKLNFVDAPTVVHITPTDPQSIKNNSKEFMEAELALLQKYPSNGLELATKIDHQEHCDLHNSPCTTDGNEWPATYAVYRLACFVADGPGFEGWTDNPPTYHVENTVFVELLCPIVRPALRITSPLAVTNRLDFGQVCVGLKKTMHFTVQNISPYDLKLSATPLNPIGPFEFLSSMDRLKLKESVELSVQFAPTYGHTWCSDSFELLAAPLLTEDAQNGNTEQNTWKCPMTVKVTGVCTTPNVELTGSSALQSSTCNAHILHCGSVIAGEFTEQLVQVRNTSEAPVHYAVVVDEAKPRGTCNMSGLPTFHFDPNSGLIQPGSTQSIKVTFSPDHPSDLYHETLVLKLFNQMQNAHTIQVRGCCKSSPMYVRGGDHGDGLGEDDESHNQMNDYIGVDMSLSNEERAASYLTMRLERGRQTSAKDESLPEGMETSQAELHSCSSPWKTLHVGFVKSGNDLSKKAGEFTIENIKDLNTLGFEVEPQKATVDTGVERVIRFRWIPKADVAVGTTVEAVARLTLKADRTTTHRVYLLGVA</sequence>
<dbReference type="EMBL" id="NIRI02000042">
    <property type="protein sequence ID" value="KAG5447229.1"/>
    <property type="molecule type" value="Genomic_DNA"/>
</dbReference>
<comment type="caution">
    <text evidence="6">The sequence shown here is derived from an EMBL/GenBank/DDBJ whole genome shotgun (WGS) entry which is preliminary data.</text>
</comment>
<evidence type="ECO:0000256" key="1">
    <source>
        <dbReference type="SAM" id="Coils"/>
    </source>
</evidence>
<keyword evidence="6" id="KW-0282">Flagellum</keyword>
<dbReference type="InParanoid" id="A0A3R7JU48"/>
<feature type="domain" description="CFAP74 fourth Ig-like" evidence="5">
    <location>
        <begin position="929"/>
        <end position="1021"/>
    </location>
</feature>
<dbReference type="InterPro" id="IPR056307">
    <property type="entry name" value="Ig-CFAP74_3rd"/>
</dbReference>
<feature type="domain" description="CFAP74 second Ig-like" evidence="3">
    <location>
        <begin position="607"/>
        <end position="784"/>
    </location>
</feature>
<keyword evidence="6" id="KW-0969">Cilium</keyword>
<accession>A0A3R7JU48</accession>
<feature type="compositionally biased region" description="Polar residues" evidence="2">
    <location>
        <begin position="14"/>
        <end position="23"/>
    </location>
</feature>
<keyword evidence="6" id="KW-0966">Cell projection</keyword>
<keyword evidence="1" id="KW-0175">Coiled coil</keyword>